<gene>
    <name evidence="1" type="ORF">HPB47_015765</name>
</gene>
<name>A0AC60QSK6_IXOPE</name>
<keyword evidence="2" id="KW-1185">Reference proteome</keyword>
<evidence type="ECO:0000313" key="1">
    <source>
        <dbReference type="EMBL" id="KAG0442172.1"/>
    </source>
</evidence>
<comment type="caution">
    <text evidence="1">The sequence shown here is derived from an EMBL/GenBank/DDBJ whole genome shotgun (WGS) entry which is preliminary data.</text>
</comment>
<proteinExistence type="predicted"/>
<organism evidence="1 2">
    <name type="scientific">Ixodes persulcatus</name>
    <name type="common">Taiga tick</name>
    <dbReference type="NCBI Taxonomy" id="34615"/>
    <lineage>
        <taxon>Eukaryota</taxon>
        <taxon>Metazoa</taxon>
        <taxon>Ecdysozoa</taxon>
        <taxon>Arthropoda</taxon>
        <taxon>Chelicerata</taxon>
        <taxon>Arachnida</taxon>
        <taxon>Acari</taxon>
        <taxon>Parasitiformes</taxon>
        <taxon>Ixodida</taxon>
        <taxon>Ixodoidea</taxon>
        <taxon>Ixodidae</taxon>
        <taxon>Ixodinae</taxon>
        <taxon>Ixodes</taxon>
    </lineage>
</organism>
<protein>
    <submittedName>
        <fullName evidence="1">Uncharacterized protein</fullName>
    </submittedName>
</protein>
<dbReference type="EMBL" id="JABSTQ010004438">
    <property type="protein sequence ID" value="KAG0442172.1"/>
    <property type="molecule type" value="Genomic_DNA"/>
</dbReference>
<accession>A0AC60QSK6</accession>
<reference evidence="1 2" key="1">
    <citation type="journal article" date="2020" name="Cell">
        <title>Large-Scale Comparative Analyses of Tick Genomes Elucidate Their Genetic Diversity and Vector Capacities.</title>
        <authorList>
            <consortium name="Tick Genome and Microbiome Consortium (TIGMIC)"/>
            <person name="Jia N."/>
            <person name="Wang J."/>
            <person name="Shi W."/>
            <person name="Du L."/>
            <person name="Sun Y."/>
            <person name="Zhan W."/>
            <person name="Jiang J.F."/>
            <person name="Wang Q."/>
            <person name="Zhang B."/>
            <person name="Ji P."/>
            <person name="Bell-Sakyi L."/>
            <person name="Cui X.M."/>
            <person name="Yuan T.T."/>
            <person name="Jiang B.G."/>
            <person name="Yang W.F."/>
            <person name="Lam T.T."/>
            <person name="Chang Q.C."/>
            <person name="Ding S.J."/>
            <person name="Wang X.J."/>
            <person name="Zhu J.G."/>
            <person name="Ruan X.D."/>
            <person name="Zhao L."/>
            <person name="Wei J.T."/>
            <person name="Ye R.Z."/>
            <person name="Que T.C."/>
            <person name="Du C.H."/>
            <person name="Zhou Y.H."/>
            <person name="Cheng J.X."/>
            <person name="Dai P.F."/>
            <person name="Guo W.B."/>
            <person name="Han X.H."/>
            <person name="Huang E.J."/>
            <person name="Li L.F."/>
            <person name="Wei W."/>
            <person name="Gao Y.C."/>
            <person name="Liu J.Z."/>
            <person name="Shao H.Z."/>
            <person name="Wang X."/>
            <person name="Wang C.C."/>
            <person name="Yang T.C."/>
            <person name="Huo Q.B."/>
            <person name="Li W."/>
            <person name="Chen H.Y."/>
            <person name="Chen S.E."/>
            <person name="Zhou L.G."/>
            <person name="Ni X.B."/>
            <person name="Tian J.H."/>
            <person name="Sheng Y."/>
            <person name="Liu T."/>
            <person name="Pan Y.S."/>
            <person name="Xia L.Y."/>
            <person name="Li J."/>
            <person name="Zhao F."/>
            <person name="Cao W.C."/>
        </authorList>
    </citation>
    <scope>NUCLEOTIDE SEQUENCE [LARGE SCALE GENOMIC DNA]</scope>
    <source>
        <strain evidence="1">Iper-2018</strain>
    </source>
</reference>
<dbReference type="Proteomes" id="UP000805193">
    <property type="component" value="Unassembled WGS sequence"/>
</dbReference>
<evidence type="ECO:0000313" key="2">
    <source>
        <dbReference type="Proteomes" id="UP000805193"/>
    </source>
</evidence>
<sequence length="191" mass="20854">MHPKFQDFCEGMTFANLREMAKAAGGVMERAWHRLKYVPPPARTDQVARDLAFVEHHSVAPNPGYALSAGVGPSAAALAQGHPPAPTTQSAGIGPQPWWPLHPAAVQASHCKTQQLTTAPAPFPPVPRQLPPRTFQQFQAPTVVAPYQPTSQPTPQWTQPSGWKLNPDGKWVKDENAEFDSDEDEPPKFKG</sequence>